<evidence type="ECO:0000313" key="3">
    <source>
        <dbReference type="EMBL" id="GLL07619.1"/>
    </source>
</evidence>
<dbReference type="PRINTS" id="PR00111">
    <property type="entry name" value="ABHYDROLASE"/>
</dbReference>
<dbReference type="EMBL" id="BSFP01000104">
    <property type="protein sequence ID" value="GLL07619.1"/>
    <property type="molecule type" value="Genomic_DNA"/>
</dbReference>
<name>A0A9W6NSG1_9ACTN</name>
<feature type="transmembrane region" description="Helical" evidence="1">
    <location>
        <begin position="78"/>
        <end position="96"/>
    </location>
</feature>
<feature type="transmembrane region" description="Helical" evidence="1">
    <location>
        <begin position="108"/>
        <end position="128"/>
    </location>
</feature>
<dbReference type="SUPFAM" id="SSF53474">
    <property type="entry name" value="alpha/beta-Hydrolases"/>
    <property type="match status" value="1"/>
</dbReference>
<dbReference type="RefSeq" id="WP_261965032.1">
    <property type="nucleotide sequence ID" value="NZ_CP073797.1"/>
</dbReference>
<evidence type="ECO:0000259" key="2">
    <source>
        <dbReference type="Pfam" id="PF00561"/>
    </source>
</evidence>
<keyword evidence="1" id="KW-0472">Membrane</keyword>
<keyword evidence="1" id="KW-0812">Transmembrane</keyword>
<dbReference type="Proteomes" id="UP001143480">
    <property type="component" value="Unassembled WGS sequence"/>
</dbReference>
<dbReference type="PANTHER" id="PTHR46438">
    <property type="entry name" value="ALPHA/BETA-HYDROLASES SUPERFAMILY PROTEIN"/>
    <property type="match status" value="1"/>
</dbReference>
<dbReference type="InterPro" id="IPR029058">
    <property type="entry name" value="AB_hydrolase_fold"/>
</dbReference>
<reference evidence="3" key="2">
    <citation type="submission" date="2023-01" db="EMBL/GenBank/DDBJ databases">
        <authorList>
            <person name="Sun Q."/>
            <person name="Evtushenko L."/>
        </authorList>
    </citation>
    <scope>NUCLEOTIDE SEQUENCE</scope>
    <source>
        <strain evidence="3">VKM Ac-1321</strain>
    </source>
</reference>
<evidence type="ECO:0000256" key="1">
    <source>
        <dbReference type="SAM" id="Phobius"/>
    </source>
</evidence>
<dbReference type="Gene3D" id="3.40.50.1820">
    <property type="entry name" value="alpha/beta hydrolase"/>
    <property type="match status" value="1"/>
</dbReference>
<evidence type="ECO:0000313" key="4">
    <source>
        <dbReference type="Proteomes" id="UP001143480"/>
    </source>
</evidence>
<gene>
    <name evidence="3" type="ORF">GCM10017581_093730</name>
</gene>
<feature type="transmembrane region" description="Helical" evidence="1">
    <location>
        <begin position="52"/>
        <end position="71"/>
    </location>
</feature>
<organism evidence="3 4">
    <name type="scientific">Dactylosporangium matsuzakiense</name>
    <dbReference type="NCBI Taxonomy" id="53360"/>
    <lineage>
        <taxon>Bacteria</taxon>
        <taxon>Bacillati</taxon>
        <taxon>Actinomycetota</taxon>
        <taxon>Actinomycetes</taxon>
        <taxon>Micromonosporales</taxon>
        <taxon>Micromonosporaceae</taxon>
        <taxon>Dactylosporangium</taxon>
    </lineage>
</organism>
<protein>
    <recommendedName>
        <fullName evidence="2">AB hydrolase-1 domain-containing protein</fullName>
    </recommendedName>
</protein>
<accession>A0A9W6NSG1</accession>
<dbReference type="AlphaFoldDB" id="A0A9W6NSG1"/>
<dbReference type="InterPro" id="IPR000073">
    <property type="entry name" value="AB_hydrolase_1"/>
</dbReference>
<dbReference type="PANTHER" id="PTHR46438:SF11">
    <property type="entry name" value="LIPASE-RELATED"/>
    <property type="match status" value="1"/>
</dbReference>
<comment type="caution">
    <text evidence="3">The sequence shown here is derived from an EMBL/GenBank/DDBJ whole genome shotgun (WGS) entry which is preliminary data.</text>
</comment>
<dbReference type="GO" id="GO:0003824">
    <property type="term" value="F:catalytic activity"/>
    <property type="evidence" value="ECO:0007669"/>
    <property type="project" value="UniProtKB-ARBA"/>
</dbReference>
<keyword evidence="4" id="KW-1185">Reference proteome</keyword>
<keyword evidence="1" id="KW-1133">Transmembrane helix</keyword>
<feature type="domain" description="AB hydrolase-1" evidence="2">
    <location>
        <begin position="185"/>
        <end position="416"/>
    </location>
</feature>
<feature type="transmembrane region" description="Helical" evidence="1">
    <location>
        <begin position="12"/>
        <end position="32"/>
    </location>
</feature>
<dbReference type="Pfam" id="PF00561">
    <property type="entry name" value="Abhydrolase_1"/>
    <property type="match status" value="1"/>
</dbReference>
<feature type="transmembrane region" description="Helical" evidence="1">
    <location>
        <begin position="135"/>
        <end position="152"/>
    </location>
</feature>
<proteinExistence type="predicted"/>
<sequence length="431" mass="46954">MTTTPDVTRRRAAAGLLAADAVLHVFWLTGATWPFPDRRALSFAVLGFQAPFTPPVLTGLAVLLLAAAAALWHGQRHITTVVAIAAAAQVPLRVAWAAGFGSHTAGALFWWLNLLLYLPLCTFLAIAARTRRWHWLVPVAVAAAIAATAYFYQPGTDRYPTAEGGSHFVDTRVARFHYLREGEGPPLVLLPGGTASTFAWRPQLQALSAGHTVYVVDLPGQGYTEVHDRHFAYDLPSMEAAISAFLDAEHLTRVDLAGHSWSGGWALSFAQSHPGRVARLVLLASSGLDLPDTPSWELLKLPVIGELATDFAFDHAGVRAAVAELFVHKNLATPAVIEAMWRPLTNRENLRSVYALERGLDWRRTQRRMPATTQPALIVWGAQNTTLPAWQASRFAALMPHTQVHVLDGCGHAITLDCPDQVSALMRTFLS</sequence>
<reference evidence="3" key="1">
    <citation type="journal article" date="2014" name="Int. J. Syst. Evol. Microbiol.">
        <title>Complete genome sequence of Corynebacterium casei LMG S-19264T (=DSM 44701T), isolated from a smear-ripened cheese.</title>
        <authorList>
            <consortium name="US DOE Joint Genome Institute (JGI-PGF)"/>
            <person name="Walter F."/>
            <person name="Albersmeier A."/>
            <person name="Kalinowski J."/>
            <person name="Ruckert C."/>
        </authorList>
    </citation>
    <scope>NUCLEOTIDE SEQUENCE</scope>
    <source>
        <strain evidence="3">VKM Ac-1321</strain>
    </source>
</reference>